<sequence length="99" mass="11615">MGPRPRDTGADTRDWLDRLWTLTRLEVFGFEGADFQLVKPGLEWMATNWLQLRVLRGLQKDDQLLQIEPDLNKAELRRYMRALKSGVMHQGLALQMDEF</sequence>
<comment type="caution">
    <text evidence="1">The sequence shown here is derived from an EMBL/GenBank/DDBJ whole genome shotgun (WGS) entry which is preliminary data.</text>
</comment>
<dbReference type="EMBL" id="JAAAIM010000986">
    <property type="protein sequence ID" value="KAG0282888.1"/>
    <property type="molecule type" value="Genomic_DNA"/>
</dbReference>
<evidence type="ECO:0000313" key="1">
    <source>
        <dbReference type="EMBL" id="KAG0282888.1"/>
    </source>
</evidence>
<keyword evidence="2" id="KW-1185">Reference proteome</keyword>
<proteinExistence type="predicted"/>
<gene>
    <name evidence="1" type="ORF">BGZ96_012740</name>
</gene>
<organism evidence="1 2">
    <name type="scientific">Linnemannia gamsii</name>
    <dbReference type="NCBI Taxonomy" id="64522"/>
    <lineage>
        <taxon>Eukaryota</taxon>
        <taxon>Fungi</taxon>
        <taxon>Fungi incertae sedis</taxon>
        <taxon>Mucoromycota</taxon>
        <taxon>Mortierellomycotina</taxon>
        <taxon>Mortierellomycetes</taxon>
        <taxon>Mortierellales</taxon>
        <taxon>Mortierellaceae</taxon>
        <taxon>Linnemannia</taxon>
    </lineage>
</organism>
<evidence type="ECO:0000313" key="2">
    <source>
        <dbReference type="Proteomes" id="UP001194696"/>
    </source>
</evidence>
<dbReference type="Proteomes" id="UP001194696">
    <property type="component" value="Unassembled WGS sequence"/>
</dbReference>
<protein>
    <submittedName>
        <fullName evidence="1">Uncharacterized protein</fullName>
    </submittedName>
</protein>
<name>A0ABQ7JPW5_9FUNG</name>
<accession>A0ABQ7JPW5</accession>
<reference evidence="1 2" key="1">
    <citation type="journal article" date="2020" name="Fungal Divers.">
        <title>Resolving the Mortierellaceae phylogeny through synthesis of multi-gene phylogenetics and phylogenomics.</title>
        <authorList>
            <person name="Vandepol N."/>
            <person name="Liber J."/>
            <person name="Desiro A."/>
            <person name="Na H."/>
            <person name="Kennedy M."/>
            <person name="Barry K."/>
            <person name="Grigoriev I.V."/>
            <person name="Miller A.N."/>
            <person name="O'Donnell K."/>
            <person name="Stajich J.E."/>
            <person name="Bonito G."/>
        </authorList>
    </citation>
    <scope>NUCLEOTIDE SEQUENCE [LARGE SCALE GENOMIC DNA]</scope>
    <source>
        <strain evidence="1 2">AD045</strain>
    </source>
</reference>